<dbReference type="Gene3D" id="3.40.50.300">
    <property type="entry name" value="P-loop containing nucleotide triphosphate hydrolases"/>
    <property type="match status" value="1"/>
</dbReference>
<dbReference type="SUPFAM" id="SSF52540">
    <property type="entry name" value="P-loop containing nucleoside triphosphate hydrolases"/>
    <property type="match status" value="1"/>
</dbReference>
<sequence length="346" mass="38891">MKKNTLATLIELAINEDLDNIKQNAAESVFIFDRLVLKGQSSTLFAPPNAGKTLLIINQLKQAHAAGLTNDLSVFYINADDTQNGVIEKTEILESIGVHVLVPGYNGFESHSLLAILDGLSDDDAAKDVVIIVDTLKKFADTMDKKHMRRFGITVRDFVMRGGTFIGLGHTNKNRDGDNKLVYSGTSDLVEDVDCIYMMDIKYDNTDENGTQTKHIQLINQKLRGNNALELTFAYQKAENLKYVDMINSVRNIDENTHKKAKSLQDEVFKYNDYLDKYPDAVSLIKSVLDGNKMDKTELRDFLLKNTTYGRDKCAEIIDRVSGKLINFEVSGKTGRKKIYYLINNA</sequence>
<accession>A0ABX1I3A3</accession>
<protein>
    <recommendedName>
        <fullName evidence="3">AAA family ATPase</fullName>
    </recommendedName>
</protein>
<evidence type="ECO:0008006" key="3">
    <source>
        <dbReference type="Google" id="ProtNLM"/>
    </source>
</evidence>
<comment type="caution">
    <text evidence="1">The sequence shown here is derived from an EMBL/GenBank/DDBJ whole genome shotgun (WGS) entry which is preliminary data.</text>
</comment>
<proteinExistence type="predicted"/>
<dbReference type="Proteomes" id="UP000778757">
    <property type="component" value="Unassembled WGS sequence"/>
</dbReference>
<evidence type="ECO:0000313" key="2">
    <source>
        <dbReference type="Proteomes" id="UP000778757"/>
    </source>
</evidence>
<organism evidence="1 2">
    <name type="scientific">Vibrio chemaguriensis</name>
    <dbReference type="NCBI Taxonomy" id="2527672"/>
    <lineage>
        <taxon>Bacteria</taxon>
        <taxon>Pseudomonadati</taxon>
        <taxon>Pseudomonadota</taxon>
        <taxon>Gammaproteobacteria</taxon>
        <taxon>Vibrionales</taxon>
        <taxon>Vibrionaceae</taxon>
        <taxon>Vibrio</taxon>
    </lineage>
</organism>
<dbReference type="RefSeq" id="WP_193448487.1">
    <property type="nucleotide sequence ID" value="NZ_SHOE01000041.1"/>
</dbReference>
<dbReference type="InterPro" id="IPR027417">
    <property type="entry name" value="P-loop_NTPase"/>
</dbReference>
<reference evidence="1 2" key="1">
    <citation type="journal article" date="2019" name="Curr. Microbiol.">
        <title>Vibrio chemaguriensis sp. nov., from Sundarbans, Bay of Bengal.</title>
        <authorList>
            <person name="Ghosh A."/>
            <person name="Bhadury P."/>
        </authorList>
    </citation>
    <scope>NUCLEOTIDE SEQUENCE [LARGE SCALE GENOMIC DNA]</scope>
    <source>
        <strain evidence="1 2">Iso1</strain>
    </source>
</reference>
<gene>
    <name evidence="1" type="ORF">EX191_22825</name>
</gene>
<keyword evidence="2" id="KW-1185">Reference proteome</keyword>
<name>A0ABX1I3A3_9VIBR</name>
<evidence type="ECO:0000313" key="1">
    <source>
        <dbReference type="EMBL" id="NKJ70555.1"/>
    </source>
</evidence>
<dbReference type="EMBL" id="SHOE01000041">
    <property type="protein sequence ID" value="NKJ70555.1"/>
    <property type="molecule type" value="Genomic_DNA"/>
</dbReference>